<dbReference type="EMBL" id="CP002432">
    <property type="protein sequence ID" value="ADU66643.1"/>
    <property type="molecule type" value="Genomic_DNA"/>
</dbReference>
<dbReference type="KEGG" id="din:Selin_1916"/>
<keyword evidence="3" id="KW-1185">Reference proteome</keyword>
<dbReference type="RefSeq" id="WP_013506523.1">
    <property type="nucleotide sequence ID" value="NC_014836.1"/>
</dbReference>
<dbReference type="AlphaFoldDB" id="E6W217"/>
<dbReference type="InParanoid" id="E6W217"/>
<dbReference type="InterPro" id="IPR019613">
    <property type="entry name" value="DUF4198"/>
</dbReference>
<proteinExistence type="predicted"/>
<keyword evidence="2" id="KW-0472">Membrane</keyword>
<dbReference type="Pfam" id="PF10670">
    <property type="entry name" value="DUF4198"/>
    <property type="match status" value="1"/>
</dbReference>
<dbReference type="HOGENOM" id="CLU_089873_1_0_0"/>
<evidence type="ECO:0000313" key="2">
    <source>
        <dbReference type="EMBL" id="ADU66643.1"/>
    </source>
</evidence>
<feature type="signal peptide" evidence="1">
    <location>
        <begin position="1"/>
        <end position="23"/>
    </location>
</feature>
<protein>
    <submittedName>
        <fullName evidence="2">Nickel transport complex, NikM subunit, transmembrane</fullName>
    </submittedName>
</protein>
<evidence type="ECO:0000256" key="1">
    <source>
        <dbReference type="SAM" id="SignalP"/>
    </source>
</evidence>
<reference evidence="2 3" key="1">
    <citation type="submission" date="2010-12" db="EMBL/GenBank/DDBJ databases">
        <title>Complete sequence of Desulfurispirillum indicum S5.</title>
        <authorList>
            <consortium name="US DOE Joint Genome Institute"/>
            <person name="Lucas S."/>
            <person name="Copeland A."/>
            <person name="Lapidus A."/>
            <person name="Cheng J.-F."/>
            <person name="Goodwin L."/>
            <person name="Pitluck S."/>
            <person name="Chertkov O."/>
            <person name="Held B."/>
            <person name="Detter J.C."/>
            <person name="Han C."/>
            <person name="Tapia R."/>
            <person name="Land M."/>
            <person name="Hauser L."/>
            <person name="Kyrpides N."/>
            <person name="Ivanova N."/>
            <person name="Mikhailova N."/>
            <person name="Haggblom M."/>
            <person name="Rauschenbach I."/>
            <person name="Bini E."/>
            <person name="Woyke T."/>
        </authorList>
    </citation>
    <scope>NUCLEOTIDE SEQUENCE [LARGE SCALE GENOMIC DNA]</scope>
    <source>
        <strain evidence="3">ATCC BAA-1389 / DSM 22839 / S5</strain>
    </source>
</reference>
<evidence type="ECO:0000313" key="3">
    <source>
        <dbReference type="Proteomes" id="UP000002572"/>
    </source>
</evidence>
<accession>E6W217</accession>
<organism evidence="2 3">
    <name type="scientific">Desulfurispirillum indicum (strain ATCC BAA-1389 / DSM 22839 / S5)</name>
    <dbReference type="NCBI Taxonomy" id="653733"/>
    <lineage>
        <taxon>Bacteria</taxon>
        <taxon>Pseudomonadati</taxon>
        <taxon>Chrysiogenota</taxon>
        <taxon>Chrysiogenia</taxon>
        <taxon>Chrysiogenales</taxon>
        <taxon>Chrysiogenaceae</taxon>
        <taxon>Desulfurispirillum</taxon>
    </lineage>
</organism>
<dbReference type="Proteomes" id="UP000002572">
    <property type="component" value="Chromosome"/>
</dbReference>
<sequence>MRLLNTFTAPVLLAGLLATGVCAHDLWVNASESGTSLTAELGYGHDFPVAEAIAEDRVHIFPPMKVFGSGESVEMIQEGENYRYVLPEGVAPGTYYVAATYRPTYWTRNPAGWRQATKRDVLGALYCSQAQMFGKRLLIAGDAVLDETQMTSPVGHQLELIPHTAVSYSSDQSIEIVVLFNGEPLAAAEAEIFFRKGEGELESRKIKADPSGRLALVPGSAGEFLIKVSHQEDYPDKRVCDYHTYAATLTFSIP</sequence>
<gene>
    <name evidence="2" type="ordered locus">Selin_1916</name>
</gene>
<keyword evidence="2" id="KW-0812">Transmembrane</keyword>
<dbReference type="eggNOG" id="COG5266">
    <property type="taxonomic scope" value="Bacteria"/>
</dbReference>
<name>E6W217_DESIS</name>
<dbReference type="OrthoDB" id="2911at2"/>
<keyword evidence="1" id="KW-0732">Signal</keyword>
<feature type="chain" id="PRO_5003211320" evidence="1">
    <location>
        <begin position="24"/>
        <end position="254"/>
    </location>
</feature>